<dbReference type="InterPro" id="IPR018927">
    <property type="entry name" value="Pilus_synth_Q_C"/>
</dbReference>
<proteinExistence type="predicted"/>
<evidence type="ECO:0000313" key="4">
    <source>
        <dbReference type="Proteomes" id="UP001515641"/>
    </source>
</evidence>
<dbReference type="Pfam" id="PF10671">
    <property type="entry name" value="TcpQ"/>
    <property type="match status" value="1"/>
</dbReference>
<gene>
    <name evidence="3" type="ORF">HA052_04955</name>
</gene>
<sequence>MESWDPRMKMTLLSRLLSQAMAVVVAAQPALAASTKFTFDYKVTGQTVLQAFDDGNMTYLQPARGKSIQSVYIFQQDGTRLPASINAATPYVTVSGVFPAIEVVSEGKSERIEYVGKARISVQPQLPAALSYASQQAAQVPATPQYISDGGVAGPIAELKPYSLDESSAPKSQALALESSMERRLAPIPFVAGKTTLGPKGRRVVKQIAETSKGNPLKIVVQFDKGSTIEQARERGRVLKSEFLKYGITNISWLNGGERSSKGPILEVAVSIGGKPSYSEPKPPIVQARRESLADPINPPLSAPSGVQKTDPVSVMPPTGVQVSRETAIEVELAKVDSEHALAVKRVRDLFDQGLLSANEFDNAKARLEQKRVSGRAQLVTEREKLRNERVSAEAKARADASLLAAAPMSTPASSDTTLPQPKPKLAINTTPTWIISNSDRSLKALFGKWTAAANIRLAWDLPVDFELNAEASIQGDLQLAVNTVLSSLTSAETPVVARLYEGNRVLRITTKDALK</sequence>
<keyword evidence="1" id="KW-0732">Signal</keyword>
<accession>A0ABX0KYG9</accession>
<dbReference type="RefSeq" id="WP_166451050.1">
    <property type="nucleotide sequence ID" value="NZ_JAAOMA010000004.1"/>
</dbReference>
<reference evidence="3 4" key="1">
    <citation type="submission" date="2020-03" db="EMBL/GenBank/DDBJ databases">
        <title>Draft genome sequence of environmentally isolated cultures.</title>
        <authorList>
            <person name="Wilson H.S."/>
            <person name="De Leon M.E."/>
        </authorList>
    </citation>
    <scope>NUCLEOTIDE SEQUENCE [LARGE SCALE GENOMIC DNA]</scope>
    <source>
        <strain evidence="3 4">HSC-31F16</strain>
    </source>
</reference>
<dbReference type="Gene3D" id="2.60.40.2500">
    <property type="match status" value="1"/>
</dbReference>
<name>A0ABX0KYG9_9NEIS</name>
<feature type="domain" description="Toxin co-regulated pilus biosynthesis protein Q C-terminal" evidence="2">
    <location>
        <begin position="433"/>
        <end position="511"/>
    </location>
</feature>
<feature type="chain" id="PRO_5045342259" description="Toxin co-regulated pilus biosynthesis protein Q C-terminal domain-containing protein" evidence="1">
    <location>
        <begin position="33"/>
        <end position="516"/>
    </location>
</feature>
<keyword evidence="4" id="KW-1185">Reference proteome</keyword>
<dbReference type="Proteomes" id="UP001515641">
    <property type="component" value="Unassembled WGS sequence"/>
</dbReference>
<dbReference type="InterPro" id="IPR038161">
    <property type="entry name" value="VirB9/CagX/TrbG_C_sf"/>
</dbReference>
<evidence type="ECO:0000256" key="1">
    <source>
        <dbReference type="SAM" id="SignalP"/>
    </source>
</evidence>
<comment type="caution">
    <text evidence="3">The sequence shown here is derived from an EMBL/GenBank/DDBJ whole genome shotgun (WGS) entry which is preliminary data.</text>
</comment>
<dbReference type="EMBL" id="JAAOMA010000004">
    <property type="protein sequence ID" value="NHR04540.1"/>
    <property type="molecule type" value="Genomic_DNA"/>
</dbReference>
<organism evidence="3 4">
    <name type="scientific">Chromobacterium fluminis</name>
    <dbReference type="NCBI Taxonomy" id="3044269"/>
    <lineage>
        <taxon>Bacteria</taxon>
        <taxon>Pseudomonadati</taxon>
        <taxon>Pseudomonadota</taxon>
        <taxon>Betaproteobacteria</taxon>
        <taxon>Neisseriales</taxon>
        <taxon>Chromobacteriaceae</taxon>
        <taxon>Chromobacterium</taxon>
    </lineage>
</organism>
<evidence type="ECO:0000259" key="2">
    <source>
        <dbReference type="Pfam" id="PF10671"/>
    </source>
</evidence>
<dbReference type="Gene3D" id="3.55.50.70">
    <property type="match status" value="1"/>
</dbReference>
<evidence type="ECO:0000313" key="3">
    <source>
        <dbReference type="EMBL" id="NHR04540.1"/>
    </source>
</evidence>
<protein>
    <recommendedName>
        <fullName evidence="2">Toxin co-regulated pilus biosynthesis protein Q C-terminal domain-containing protein</fullName>
    </recommendedName>
</protein>
<feature type="signal peptide" evidence="1">
    <location>
        <begin position="1"/>
        <end position="32"/>
    </location>
</feature>